<dbReference type="PROSITE" id="PS51375">
    <property type="entry name" value="PPR"/>
    <property type="match status" value="1"/>
</dbReference>
<evidence type="ECO:0000256" key="2">
    <source>
        <dbReference type="PROSITE-ProRule" id="PRU00708"/>
    </source>
</evidence>
<evidence type="ECO:0000313" key="3">
    <source>
        <dbReference type="EMBL" id="CAK9267454.1"/>
    </source>
</evidence>
<dbReference type="Gene3D" id="1.25.40.10">
    <property type="entry name" value="Tetratricopeptide repeat domain"/>
    <property type="match status" value="1"/>
</dbReference>
<dbReference type="EMBL" id="OZ020114">
    <property type="protein sequence ID" value="CAK9267454.1"/>
    <property type="molecule type" value="Genomic_DNA"/>
</dbReference>
<feature type="repeat" description="PPR" evidence="2">
    <location>
        <begin position="58"/>
        <end position="92"/>
    </location>
</feature>
<evidence type="ECO:0000313" key="4">
    <source>
        <dbReference type="Proteomes" id="UP001497444"/>
    </source>
</evidence>
<accession>A0ABP0WKR5</accession>
<dbReference type="Proteomes" id="UP001497444">
    <property type="component" value="Chromosome 19"/>
</dbReference>
<dbReference type="InterPro" id="IPR002885">
    <property type="entry name" value="PPR_rpt"/>
</dbReference>
<dbReference type="NCBIfam" id="TIGR00756">
    <property type="entry name" value="PPR"/>
    <property type="match status" value="1"/>
</dbReference>
<protein>
    <recommendedName>
        <fullName evidence="5">Pentatricopeptide repeat-containing protein</fullName>
    </recommendedName>
</protein>
<sequence length="181" mass="19597">MGSGTVQLNSFLWNTRLGRHVKAGEGEETMELLLPNAARRDDSPKDAWSAFNKMATPNVATWNAVLRGCAMLRHGKDALEHYEQMCLEGVEPDRVTFLVCLSACSHVAGLLDELGLCYFQSMGPVYSISATIELHASTVDLLGHAGHLYKAEDLVLTVTCGYMVTATVLESLPLVGTAIAE</sequence>
<gene>
    <name evidence="3" type="ORF">CSSPJE1EN1_LOCUS12932</name>
</gene>
<evidence type="ECO:0008006" key="5">
    <source>
        <dbReference type="Google" id="ProtNLM"/>
    </source>
</evidence>
<organism evidence="3 4">
    <name type="scientific">Sphagnum jensenii</name>
    <dbReference type="NCBI Taxonomy" id="128206"/>
    <lineage>
        <taxon>Eukaryota</taxon>
        <taxon>Viridiplantae</taxon>
        <taxon>Streptophyta</taxon>
        <taxon>Embryophyta</taxon>
        <taxon>Bryophyta</taxon>
        <taxon>Sphagnophytina</taxon>
        <taxon>Sphagnopsida</taxon>
        <taxon>Sphagnales</taxon>
        <taxon>Sphagnaceae</taxon>
        <taxon>Sphagnum</taxon>
    </lineage>
</organism>
<dbReference type="InterPro" id="IPR011990">
    <property type="entry name" value="TPR-like_helical_dom_sf"/>
</dbReference>
<dbReference type="InterPro" id="IPR046960">
    <property type="entry name" value="PPR_At4g14850-like_plant"/>
</dbReference>
<keyword evidence="1" id="KW-0677">Repeat</keyword>
<name>A0ABP0WKR5_9BRYO</name>
<keyword evidence="4" id="KW-1185">Reference proteome</keyword>
<dbReference type="Pfam" id="PF13041">
    <property type="entry name" value="PPR_2"/>
    <property type="match status" value="1"/>
</dbReference>
<reference evidence="3" key="1">
    <citation type="submission" date="2024-02" db="EMBL/GenBank/DDBJ databases">
        <authorList>
            <consortium name="ELIXIR-Norway"/>
            <consortium name="Elixir Norway"/>
        </authorList>
    </citation>
    <scope>NUCLEOTIDE SEQUENCE</scope>
</reference>
<proteinExistence type="predicted"/>
<evidence type="ECO:0000256" key="1">
    <source>
        <dbReference type="ARBA" id="ARBA00022737"/>
    </source>
</evidence>
<dbReference type="PANTHER" id="PTHR47926">
    <property type="entry name" value="PENTATRICOPEPTIDE REPEAT-CONTAINING PROTEIN"/>
    <property type="match status" value="1"/>
</dbReference>